<reference evidence="1 2" key="1">
    <citation type="submission" date="2019-11" db="EMBL/GenBank/DDBJ databases">
        <authorList>
            <person name="Holert J."/>
        </authorList>
    </citation>
    <scope>NUCLEOTIDE SEQUENCE [LARGE SCALE GENOMIC DNA]</scope>
    <source>
        <strain evidence="1">BC8_1</strain>
    </source>
</reference>
<sequence length="56" mass="5970">MLSHSSGIAEPPLLDATISDNLARTAERFEDREALIGCATGRRWTYAEPHEAGGAG</sequence>
<dbReference type="RefSeq" id="WP_159232609.1">
    <property type="nucleotide sequence ID" value="NZ_CACSIP010000026.1"/>
</dbReference>
<name>A0A5S9R0V8_MYCVN</name>
<evidence type="ECO:0000313" key="2">
    <source>
        <dbReference type="Proteomes" id="UP000430146"/>
    </source>
</evidence>
<dbReference type="AlphaFoldDB" id="A0A5S9R0V8"/>
<dbReference type="OrthoDB" id="3502201at2"/>
<accession>A0A5S9R0V8</accession>
<protein>
    <submittedName>
        <fullName evidence="1">Uncharacterized protein</fullName>
    </submittedName>
</protein>
<organism evidence="1 2">
    <name type="scientific">Mycolicibacterium vanbaalenii</name>
    <name type="common">Mycobacterium vanbaalenii</name>
    <dbReference type="NCBI Taxonomy" id="110539"/>
    <lineage>
        <taxon>Bacteria</taxon>
        <taxon>Bacillati</taxon>
        <taxon>Actinomycetota</taxon>
        <taxon>Actinomycetes</taxon>
        <taxon>Mycobacteriales</taxon>
        <taxon>Mycobacteriaceae</taxon>
        <taxon>Mycolicibacterium</taxon>
    </lineage>
</organism>
<evidence type="ECO:0000313" key="1">
    <source>
        <dbReference type="EMBL" id="CAA0126685.1"/>
    </source>
</evidence>
<dbReference type="Proteomes" id="UP000430146">
    <property type="component" value="Unassembled WGS sequence"/>
</dbReference>
<dbReference type="EMBL" id="CACSIP010000026">
    <property type="protein sequence ID" value="CAA0126685.1"/>
    <property type="molecule type" value="Genomic_DNA"/>
</dbReference>
<dbReference type="SUPFAM" id="SSF56801">
    <property type="entry name" value="Acetyl-CoA synthetase-like"/>
    <property type="match status" value="1"/>
</dbReference>
<keyword evidence="2" id="KW-1185">Reference proteome</keyword>
<proteinExistence type="predicted"/>
<gene>
    <name evidence="1" type="ORF">AELLOGFF_04929</name>
</gene>